<organism evidence="1 2">
    <name type="scientific">Phaseolus angularis</name>
    <name type="common">Azuki bean</name>
    <name type="synonym">Vigna angularis</name>
    <dbReference type="NCBI Taxonomy" id="3914"/>
    <lineage>
        <taxon>Eukaryota</taxon>
        <taxon>Viridiplantae</taxon>
        <taxon>Streptophyta</taxon>
        <taxon>Embryophyta</taxon>
        <taxon>Tracheophyta</taxon>
        <taxon>Spermatophyta</taxon>
        <taxon>Magnoliopsida</taxon>
        <taxon>eudicotyledons</taxon>
        <taxon>Gunneridae</taxon>
        <taxon>Pentapetalae</taxon>
        <taxon>rosids</taxon>
        <taxon>fabids</taxon>
        <taxon>Fabales</taxon>
        <taxon>Fabaceae</taxon>
        <taxon>Papilionoideae</taxon>
        <taxon>50 kb inversion clade</taxon>
        <taxon>NPAAA clade</taxon>
        <taxon>indigoferoid/millettioid clade</taxon>
        <taxon>Phaseoleae</taxon>
        <taxon>Vigna</taxon>
    </lineage>
</organism>
<evidence type="ECO:0000313" key="2">
    <source>
        <dbReference type="Proteomes" id="UP000053144"/>
    </source>
</evidence>
<gene>
    <name evidence="1" type="ORF">LR48_Vigan530s000200</name>
</gene>
<protein>
    <submittedName>
        <fullName evidence="1">Uncharacterized protein</fullName>
    </submittedName>
</protein>
<dbReference type="EMBL" id="KQ258431">
    <property type="protein sequence ID" value="KOM28350.1"/>
    <property type="molecule type" value="Genomic_DNA"/>
</dbReference>
<name>A0A0L9TCK7_PHAAN</name>
<evidence type="ECO:0000313" key="1">
    <source>
        <dbReference type="EMBL" id="KOM28350.1"/>
    </source>
</evidence>
<dbReference type="AlphaFoldDB" id="A0A0L9TCK7"/>
<reference evidence="2" key="1">
    <citation type="journal article" date="2015" name="Proc. Natl. Acad. Sci. U.S.A.">
        <title>Genome sequencing of adzuki bean (Vigna angularis) provides insight into high starch and low fat accumulation and domestication.</title>
        <authorList>
            <person name="Yang K."/>
            <person name="Tian Z."/>
            <person name="Chen C."/>
            <person name="Luo L."/>
            <person name="Zhao B."/>
            <person name="Wang Z."/>
            <person name="Yu L."/>
            <person name="Li Y."/>
            <person name="Sun Y."/>
            <person name="Li W."/>
            <person name="Chen Y."/>
            <person name="Li Y."/>
            <person name="Zhang Y."/>
            <person name="Ai D."/>
            <person name="Zhao J."/>
            <person name="Shang C."/>
            <person name="Ma Y."/>
            <person name="Wu B."/>
            <person name="Wang M."/>
            <person name="Gao L."/>
            <person name="Sun D."/>
            <person name="Zhang P."/>
            <person name="Guo F."/>
            <person name="Wang W."/>
            <person name="Li Y."/>
            <person name="Wang J."/>
            <person name="Varshney R.K."/>
            <person name="Wang J."/>
            <person name="Ling H.Q."/>
            <person name="Wan P."/>
        </authorList>
    </citation>
    <scope>NUCLEOTIDE SEQUENCE</scope>
    <source>
        <strain evidence="2">cv. Jingnong 6</strain>
    </source>
</reference>
<proteinExistence type="predicted"/>
<dbReference type="Gramene" id="KOM28350">
    <property type="protein sequence ID" value="KOM28350"/>
    <property type="gene ID" value="LR48_Vigan530s000200"/>
</dbReference>
<dbReference type="Proteomes" id="UP000053144">
    <property type="component" value="Unassembled WGS sequence"/>
</dbReference>
<sequence>MIKVNKQKVYHLPYVFFISKMLRHYYMNLIDEVTLGCSKMNQIWKPTQHHMGLRKNKNGWVFKDEHIYLWLTRLNLLGLINLNTASSQRRNLSSLWSWQGVCHHLEINAFGGTSKDDETDKEIQGEE</sequence>
<accession>A0A0L9TCK7</accession>